<accession>A0A7U3Q0B9</accession>
<dbReference type="GO" id="GO:0005506">
    <property type="term" value="F:iron ion binding"/>
    <property type="evidence" value="ECO:0007669"/>
    <property type="project" value="InterPro"/>
</dbReference>
<evidence type="ECO:0000256" key="3">
    <source>
        <dbReference type="ARBA" id="ARBA00023002"/>
    </source>
</evidence>
<dbReference type="GO" id="GO:0004497">
    <property type="term" value="F:monooxygenase activity"/>
    <property type="evidence" value="ECO:0007669"/>
    <property type="project" value="UniProtKB-KW"/>
</dbReference>
<keyword evidence="7 8" id="KW-0349">Heme</keyword>
<dbReference type="PANTHER" id="PTHR24303">
    <property type="entry name" value="HEME-BINDING MONOOXYGENASE FAMILY"/>
    <property type="match status" value="1"/>
</dbReference>
<dbReference type="Pfam" id="PF00067">
    <property type="entry name" value="p450"/>
    <property type="match status" value="1"/>
</dbReference>
<dbReference type="PROSITE" id="PS00086">
    <property type="entry name" value="CYTOCHROME_P450"/>
    <property type="match status" value="1"/>
</dbReference>
<dbReference type="AlphaFoldDB" id="A0A7U3Q0B9"/>
<dbReference type="InterPro" id="IPR001128">
    <property type="entry name" value="Cyt_P450"/>
</dbReference>
<proteinExistence type="inferred from homology"/>
<dbReference type="SUPFAM" id="SSF48264">
    <property type="entry name" value="Cytochrome P450"/>
    <property type="match status" value="1"/>
</dbReference>
<dbReference type="GO" id="GO:0020037">
    <property type="term" value="F:heme binding"/>
    <property type="evidence" value="ECO:0007669"/>
    <property type="project" value="InterPro"/>
</dbReference>
<dbReference type="PANTHER" id="PTHR24303:SF31">
    <property type="entry name" value="CYTOCHROME P450 307A1-RELATED"/>
    <property type="match status" value="1"/>
</dbReference>
<evidence type="ECO:0000256" key="2">
    <source>
        <dbReference type="ARBA" id="ARBA00022723"/>
    </source>
</evidence>
<dbReference type="InterPro" id="IPR017972">
    <property type="entry name" value="Cyt_P450_CS"/>
</dbReference>
<name>A0A7U3Q0B9_EPIFF</name>
<dbReference type="InterPro" id="IPR036396">
    <property type="entry name" value="Cyt_P450_sf"/>
</dbReference>
<keyword evidence="10" id="KW-1185">Reference proteome</keyword>
<reference evidence="9 10" key="1">
    <citation type="journal article" date="2018" name="PLoS Genet.">
        <title>Repeat elements organise 3D genome structure and mediate transcription in the filamentous fungus Epichloe festucae.</title>
        <authorList>
            <person name="Winter D.J."/>
            <person name="Ganley A.R.D."/>
            <person name="Young C.A."/>
            <person name="Liachko I."/>
            <person name="Schardl C.L."/>
            <person name="Dupont P.Y."/>
            <person name="Berry D."/>
            <person name="Ram A."/>
            <person name="Scott B."/>
            <person name="Cox M.P."/>
        </authorList>
    </citation>
    <scope>NUCLEOTIDE SEQUENCE [LARGE SCALE GENOMIC DNA]</scope>
    <source>
        <strain evidence="9 10">Fl1</strain>
    </source>
</reference>
<evidence type="ECO:0000256" key="1">
    <source>
        <dbReference type="ARBA" id="ARBA00001971"/>
    </source>
</evidence>
<dbReference type="GO" id="GO:0016705">
    <property type="term" value="F:oxidoreductase activity, acting on paired donors, with incorporation or reduction of molecular oxygen"/>
    <property type="evidence" value="ECO:0007669"/>
    <property type="project" value="InterPro"/>
</dbReference>
<keyword evidence="5 8" id="KW-0503">Monooxygenase</keyword>
<feature type="binding site" description="axial binding residue" evidence="7">
    <location>
        <position position="417"/>
    </location>
    <ligand>
        <name>heme</name>
        <dbReference type="ChEBI" id="CHEBI:30413"/>
    </ligand>
    <ligandPart>
        <name>Fe</name>
        <dbReference type="ChEBI" id="CHEBI:18248"/>
    </ligandPart>
</feature>
<dbReference type="PRINTS" id="PR00385">
    <property type="entry name" value="P450"/>
</dbReference>
<dbReference type="Gene3D" id="1.10.630.10">
    <property type="entry name" value="Cytochrome P450"/>
    <property type="match status" value="1"/>
</dbReference>
<protein>
    <recommendedName>
        <fullName evidence="11">Cytochrome P450</fullName>
    </recommendedName>
</protein>
<gene>
    <name evidence="9" type="ORF">C2857_003059</name>
</gene>
<dbReference type="EMBL" id="CP031389">
    <property type="protein sequence ID" value="QPH11341.1"/>
    <property type="molecule type" value="Genomic_DNA"/>
</dbReference>
<keyword evidence="6" id="KW-0325">Glycoprotein</keyword>
<evidence type="ECO:0000256" key="8">
    <source>
        <dbReference type="RuleBase" id="RU000461"/>
    </source>
</evidence>
<sequence>MTIAMDVILTTTLLTSVLPILAVLVAVRLLRPRTTRWIIECTITKCLEYAHPVRDSQGSQIPGPHWQWLNGQTLDKFLNGREKAREWQGFGPIYRIWACSKPEVVITKPEDVRAFHTDSSSHNKARSSNAGWLFHQLLGSCMGLVNGTRWKKIRSEFGPSFVYSAITQKALDISKDAKRYVEKFEDSPSLTVHVANAVSRFPFFCTANHLYGELSSEEQLELWELGQRNLRIMGHVLSGGLFRFPIARFLYRSATHDLEIFLNDWTMFNQRMYHARVNNDSQPPIVSLWGKVLDGTLTEGEVVHTLSEILFANLDVSTGSLSWLVIYLATEKDIQSQVVAEMRQNIDNLDSYCALKKTILAYSVLETLRLRPFTAINYNRQFWGEKNEIFDPNRFKSIKQLELRYNLFTFGMGTRKCLGSHFAELMMKYFIIHLLDTYSLDMPMGKETGAEDTSMHTWVPIPDKKIVMRRRSSPLVESQLK</sequence>
<organism evidence="9 10">
    <name type="scientific">Epichloe festucae (strain Fl1)</name>
    <dbReference type="NCBI Taxonomy" id="877507"/>
    <lineage>
        <taxon>Eukaryota</taxon>
        <taxon>Fungi</taxon>
        <taxon>Dikarya</taxon>
        <taxon>Ascomycota</taxon>
        <taxon>Pezizomycotina</taxon>
        <taxon>Sordariomycetes</taxon>
        <taxon>Hypocreomycetidae</taxon>
        <taxon>Hypocreales</taxon>
        <taxon>Clavicipitaceae</taxon>
        <taxon>Epichloe</taxon>
    </lineage>
</organism>
<comment type="cofactor">
    <cofactor evidence="1 7">
        <name>heme</name>
        <dbReference type="ChEBI" id="CHEBI:30413"/>
    </cofactor>
</comment>
<keyword evidence="3 8" id="KW-0560">Oxidoreductase</keyword>
<evidence type="ECO:0000313" key="9">
    <source>
        <dbReference type="EMBL" id="QPH11341.1"/>
    </source>
</evidence>
<dbReference type="Proteomes" id="UP000594364">
    <property type="component" value="Chromosome 5"/>
</dbReference>
<evidence type="ECO:0000256" key="7">
    <source>
        <dbReference type="PIRSR" id="PIRSR602401-1"/>
    </source>
</evidence>
<dbReference type="PRINTS" id="PR00463">
    <property type="entry name" value="EP450I"/>
</dbReference>
<dbReference type="InterPro" id="IPR002401">
    <property type="entry name" value="Cyt_P450_E_grp-I"/>
</dbReference>
<comment type="similarity">
    <text evidence="8">Belongs to the cytochrome P450 family.</text>
</comment>
<evidence type="ECO:0000313" key="10">
    <source>
        <dbReference type="Proteomes" id="UP000594364"/>
    </source>
</evidence>
<keyword evidence="2 7" id="KW-0479">Metal-binding</keyword>
<dbReference type="OrthoDB" id="2789670at2759"/>
<keyword evidence="4 7" id="KW-0408">Iron</keyword>
<evidence type="ECO:0008006" key="11">
    <source>
        <dbReference type="Google" id="ProtNLM"/>
    </source>
</evidence>
<evidence type="ECO:0000256" key="5">
    <source>
        <dbReference type="ARBA" id="ARBA00023033"/>
    </source>
</evidence>
<evidence type="ECO:0000256" key="4">
    <source>
        <dbReference type="ARBA" id="ARBA00023004"/>
    </source>
</evidence>
<evidence type="ECO:0000256" key="6">
    <source>
        <dbReference type="ARBA" id="ARBA00023180"/>
    </source>
</evidence>